<evidence type="ECO:0008006" key="3">
    <source>
        <dbReference type="Google" id="ProtNLM"/>
    </source>
</evidence>
<sequence length="293" mass="33355">MRCALCHEERSLHASHIVPAFVFRWMKETSGTGNLRNSLNPNVRVQDGLKVPLLCGECEQTFSDWERRFATTIFHPYRSDQLTPRRYTEWCLKFCVSISWRVLTYAVMSSSLDDLSDAQKLQVDAALDAWREFLLGRRRHPGMFEQHLLPFSEIESTNIPGLPPNFNRFLARGTHMDFMHSDSGFMSTFVKMGPFMLFGFIAKPMDKWVGTRVAVSDGSIGPRDYQLPPSLFEYLKRKAKESGDVLASLSDNQKMKIQDSIVKNAEKIRGSELMRAISADVAMFGEQALKGSV</sequence>
<gene>
    <name evidence="1" type="ORF">AGR7C_Lc100004</name>
</gene>
<proteinExistence type="predicted"/>
<evidence type="ECO:0000313" key="1">
    <source>
        <dbReference type="EMBL" id="CUX40218.1"/>
    </source>
</evidence>
<reference evidence="1 2" key="1">
    <citation type="submission" date="2016-01" db="EMBL/GenBank/DDBJ databases">
        <authorList>
            <person name="Oliw E.H."/>
        </authorList>
    </citation>
    <scope>NUCLEOTIDE SEQUENCE [LARGE SCALE GENOMIC DNA]</scope>
    <source>
        <strain evidence="1 2">Zutra 3-1</strain>
    </source>
</reference>
<accession>A0A1S7QPY4</accession>
<organism evidence="1 2">
    <name type="scientific">Agrobacterium deltaense Zutra 3/1</name>
    <dbReference type="NCBI Taxonomy" id="1183427"/>
    <lineage>
        <taxon>Bacteria</taxon>
        <taxon>Pseudomonadati</taxon>
        <taxon>Pseudomonadota</taxon>
        <taxon>Alphaproteobacteria</taxon>
        <taxon>Hyphomicrobiales</taxon>
        <taxon>Rhizobiaceae</taxon>
        <taxon>Rhizobium/Agrobacterium group</taxon>
        <taxon>Agrobacterium</taxon>
    </lineage>
</organism>
<evidence type="ECO:0000313" key="2">
    <source>
        <dbReference type="Proteomes" id="UP000191987"/>
    </source>
</evidence>
<name>A0A1S7QPY4_9HYPH</name>
<dbReference type="AlphaFoldDB" id="A0A1S7QPY4"/>
<protein>
    <recommendedName>
        <fullName evidence="3">HNH endonuclease 5 domain-containing protein</fullName>
    </recommendedName>
</protein>
<dbReference type="EMBL" id="FBWG01000028">
    <property type="protein sequence ID" value="CUX40218.1"/>
    <property type="molecule type" value="Genomic_DNA"/>
</dbReference>
<dbReference type="Proteomes" id="UP000191987">
    <property type="component" value="Unassembled WGS sequence"/>
</dbReference>